<name>A0A7W8F2L3_STREU</name>
<feature type="domain" description="DUF397" evidence="1">
    <location>
        <begin position="10"/>
        <end position="62"/>
    </location>
</feature>
<evidence type="ECO:0000313" key="2">
    <source>
        <dbReference type="EMBL" id="MBB5119119.1"/>
    </source>
</evidence>
<dbReference type="OrthoDB" id="4316979at2"/>
<dbReference type="EMBL" id="JACHJF010000006">
    <property type="protein sequence ID" value="MBB5119119.1"/>
    <property type="molecule type" value="Genomic_DNA"/>
</dbReference>
<gene>
    <name evidence="2" type="ORF">FHS36_002552</name>
</gene>
<dbReference type="Proteomes" id="UP000528608">
    <property type="component" value="Unassembled WGS sequence"/>
</dbReference>
<evidence type="ECO:0000313" key="3">
    <source>
        <dbReference type="Proteomes" id="UP000528608"/>
    </source>
</evidence>
<accession>A0A7W8F2L3</accession>
<dbReference type="RefSeq" id="WP_102919028.1">
    <property type="nucleotide sequence ID" value="NZ_JACHJF010000006.1"/>
</dbReference>
<dbReference type="AlphaFoldDB" id="A0A7W8F2L3"/>
<sequence>MNSVRDLNAADWHKSSYSNGSGGNCVEVALRIPGFVPVRDSKRPDGPVLRFPPTAWAAFIRQYSW</sequence>
<comment type="caution">
    <text evidence="2">The sequence shown here is derived from an EMBL/GenBank/DDBJ whole genome shotgun (WGS) entry which is preliminary data.</text>
</comment>
<dbReference type="InterPro" id="IPR007278">
    <property type="entry name" value="DUF397"/>
</dbReference>
<protein>
    <recommendedName>
        <fullName evidence="1">DUF397 domain-containing protein</fullName>
    </recommendedName>
</protein>
<dbReference type="Pfam" id="PF04149">
    <property type="entry name" value="DUF397"/>
    <property type="match status" value="1"/>
</dbReference>
<evidence type="ECO:0000259" key="1">
    <source>
        <dbReference type="Pfam" id="PF04149"/>
    </source>
</evidence>
<proteinExistence type="predicted"/>
<organism evidence="2 3">
    <name type="scientific">Streptomyces eurocidicus</name>
    <name type="common">Streptoverticillium eurocidicus</name>
    <dbReference type="NCBI Taxonomy" id="66423"/>
    <lineage>
        <taxon>Bacteria</taxon>
        <taxon>Bacillati</taxon>
        <taxon>Actinomycetota</taxon>
        <taxon>Actinomycetes</taxon>
        <taxon>Kitasatosporales</taxon>
        <taxon>Streptomycetaceae</taxon>
        <taxon>Streptomyces</taxon>
    </lineage>
</organism>
<reference evidence="2 3" key="1">
    <citation type="submission" date="2020-08" db="EMBL/GenBank/DDBJ databases">
        <title>Genomic Encyclopedia of Type Strains, Phase III (KMG-III): the genomes of soil and plant-associated and newly described type strains.</title>
        <authorList>
            <person name="Whitman W."/>
        </authorList>
    </citation>
    <scope>NUCLEOTIDE SEQUENCE [LARGE SCALE GENOMIC DNA]</scope>
    <source>
        <strain evidence="2 3">CECT 3259</strain>
    </source>
</reference>